<protein>
    <submittedName>
        <fullName evidence="3">Secreted protein</fullName>
    </submittedName>
</protein>
<accession>A0A1I7ZFX9</accession>
<dbReference type="Proteomes" id="UP000095287">
    <property type="component" value="Unplaced"/>
</dbReference>
<organism evidence="2 3">
    <name type="scientific">Steinernema glaseri</name>
    <dbReference type="NCBI Taxonomy" id="37863"/>
    <lineage>
        <taxon>Eukaryota</taxon>
        <taxon>Metazoa</taxon>
        <taxon>Ecdysozoa</taxon>
        <taxon>Nematoda</taxon>
        <taxon>Chromadorea</taxon>
        <taxon>Rhabditida</taxon>
        <taxon>Tylenchina</taxon>
        <taxon>Panagrolaimomorpha</taxon>
        <taxon>Strongyloidoidea</taxon>
        <taxon>Steinernematidae</taxon>
        <taxon>Steinernema</taxon>
    </lineage>
</organism>
<evidence type="ECO:0000313" key="3">
    <source>
        <dbReference type="WBParaSite" id="L893_g26010.t1"/>
    </source>
</evidence>
<dbReference type="WBParaSite" id="L893_g26010.t1">
    <property type="protein sequence ID" value="L893_g26010.t1"/>
    <property type="gene ID" value="L893_g26010"/>
</dbReference>
<evidence type="ECO:0000313" key="2">
    <source>
        <dbReference type="Proteomes" id="UP000095287"/>
    </source>
</evidence>
<dbReference type="AlphaFoldDB" id="A0A1I7ZFX9"/>
<sequence>MTSAVHVVIAAKALGARRILSIPILSVIAALLFFCLYSPASPYGRLIRKPEGSGEAPRFLPAWVALAKTARRIRCIPIPSIFFSFCLDIPFLLPSIL</sequence>
<proteinExistence type="predicted"/>
<keyword evidence="1" id="KW-0812">Transmembrane</keyword>
<feature type="transmembrane region" description="Helical" evidence="1">
    <location>
        <begin position="20"/>
        <end position="40"/>
    </location>
</feature>
<keyword evidence="1" id="KW-1133">Transmembrane helix</keyword>
<name>A0A1I7ZFX9_9BILA</name>
<keyword evidence="1" id="KW-0472">Membrane</keyword>
<evidence type="ECO:0000256" key="1">
    <source>
        <dbReference type="SAM" id="Phobius"/>
    </source>
</evidence>
<keyword evidence="2" id="KW-1185">Reference proteome</keyword>
<reference evidence="3" key="1">
    <citation type="submission" date="2016-11" db="UniProtKB">
        <authorList>
            <consortium name="WormBaseParasite"/>
        </authorList>
    </citation>
    <scope>IDENTIFICATION</scope>
</reference>